<dbReference type="InterPro" id="IPR036282">
    <property type="entry name" value="Glutathione-S-Trfase_C_sf"/>
</dbReference>
<dbReference type="AlphaFoldDB" id="A0A1I6HKY6"/>
<name>A0A1I6HKY6_9GAMM</name>
<dbReference type="EMBL" id="FOYU01000003">
    <property type="protein sequence ID" value="SFR55068.1"/>
    <property type="molecule type" value="Genomic_DNA"/>
</dbReference>
<dbReference type="Gene3D" id="3.40.30.10">
    <property type="entry name" value="Glutaredoxin"/>
    <property type="match status" value="1"/>
</dbReference>
<sequence>MKLFGSYTSPYVRHCRIVLAQNNDTFEFIPTDYSQSAQQSPTQRVPFLHDGDVQLTDSAAILRYLRERHQQSFCDDVADFDLFCLANTALDATVNLFLLERDNITTKDSPYLQRQYDRIHTILKELNERDWPETNQYSDGQLRLACFLSWAQFRERIQLAEYPNLQQFLLGMNNQPWFANTHPALS</sequence>
<dbReference type="Pfam" id="PF13417">
    <property type="entry name" value="GST_N_3"/>
    <property type="match status" value="1"/>
</dbReference>
<dbReference type="SUPFAM" id="SSF52833">
    <property type="entry name" value="Thioredoxin-like"/>
    <property type="match status" value="1"/>
</dbReference>
<proteinExistence type="predicted"/>
<organism evidence="2 3">
    <name type="scientific">Pseudidiomarina maritima</name>
    <dbReference type="NCBI Taxonomy" id="519453"/>
    <lineage>
        <taxon>Bacteria</taxon>
        <taxon>Pseudomonadati</taxon>
        <taxon>Pseudomonadota</taxon>
        <taxon>Gammaproteobacteria</taxon>
        <taxon>Alteromonadales</taxon>
        <taxon>Idiomarinaceae</taxon>
        <taxon>Pseudidiomarina</taxon>
    </lineage>
</organism>
<evidence type="ECO:0000313" key="3">
    <source>
        <dbReference type="Proteomes" id="UP000199424"/>
    </source>
</evidence>
<evidence type="ECO:0000313" key="2">
    <source>
        <dbReference type="EMBL" id="SFR55068.1"/>
    </source>
</evidence>
<dbReference type="InterPro" id="IPR004045">
    <property type="entry name" value="Glutathione_S-Trfase_N"/>
</dbReference>
<keyword evidence="2" id="KW-0808">Transferase</keyword>
<reference evidence="3" key="1">
    <citation type="submission" date="2016-10" db="EMBL/GenBank/DDBJ databases">
        <authorList>
            <person name="Varghese N."/>
            <person name="Submissions S."/>
        </authorList>
    </citation>
    <scope>NUCLEOTIDE SEQUENCE [LARGE SCALE GENOMIC DNA]</scope>
    <source>
        <strain evidence="3">CGMCC 1.7285</strain>
    </source>
</reference>
<accession>A0A1I6HKY6</accession>
<dbReference type="GO" id="GO:0016740">
    <property type="term" value="F:transferase activity"/>
    <property type="evidence" value="ECO:0007669"/>
    <property type="project" value="UniProtKB-KW"/>
</dbReference>
<gene>
    <name evidence="2" type="ORF">SAMN04488070_1897</name>
</gene>
<keyword evidence="3" id="KW-1185">Reference proteome</keyword>
<dbReference type="Proteomes" id="UP000199424">
    <property type="component" value="Unassembled WGS sequence"/>
</dbReference>
<feature type="domain" description="GST N-terminal" evidence="1">
    <location>
        <begin position="1"/>
        <end position="73"/>
    </location>
</feature>
<evidence type="ECO:0000259" key="1">
    <source>
        <dbReference type="PROSITE" id="PS50404"/>
    </source>
</evidence>
<dbReference type="RefSeq" id="WP_092857929.1">
    <property type="nucleotide sequence ID" value="NZ_FOYU01000003.1"/>
</dbReference>
<dbReference type="InterPro" id="IPR036249">
    <property type="entry name" value="Thioredoxin-like_sf"/>
</dbReference>
<protein>
    <submittedName>
        <fullName evidence="2">Glutathione S-transferase</fullName>
    </submittedName>
</protein>
<dbReference type="CDD" id="cd00570">
    <property type="entry name" value="GST_N_family"/>
    <property type="match status" value="1"/>
</dbReference>
<dbReference type="Gene3D" id="1.20.1050.10">
    <property type="match status" value="1"/>
</dbReference>
<dbReference type="SUPFAM" id="SSF47616">
    <property type="entry name" value="GST C-terminal domain-like"/>
    <property type="match status" value="1"/>
</dbReference>
<dbReference type="PROSITE" id="PS50404">
    <property type="entry name" value="GST_NTER"/>
    <property type="match status" value="1"/>
</dbReference>